<dbReference type="AlphaFoldDB" id="J9EE11"/>
<organism evidence="2 3">
    <name type="scientific">Wuchereria bancrofti</name>
    <dbReference type="NCBI Taxonomy" id="6293"/>
    <lineage>
        <taxon>Eukaryota</taxon>
        <taxon>Metazoa</taxon>
        <taxon>Ecdysozoa</taxon>
        <taxon>Nematoda</taxon>
        <taxon>Chromadorea</taxon>
        <taxon>Rhabditida</taxon>
        <taxon>Spirurina</taxon>
        <taxon>Spiruromorpha</taxon>
        <taxon>Filarioidea</taxon>
        <taxon>Onchocercidae</taxon>
        <taxon>Wuchereria</taxon>
    </lineage>
</organism>
<name>J9EE11_WUCBA</name>
<feature type="compositionally biased region" description="Low complexity" evidence="1">
    <location>
        <begin position="42"/>
        <end position="53"/>
    </location>
</feature>
<proteinExistence type="predicted"/>
<accession>J9EE11</accession>
<comment type="caution">
    <text evidence="2">The sequence shown here is derived from an EMBL/GenBank/DDBJ whole genome shotgun (WGS) entry which is preliminary data.</text>
</comment>
<dbReference type="EMBL" id="ADBV01013653">
    <property type="protein sequence ID" value="EJW73654.1"/>
    <property type="molecule type" value="Genomic_DNA"/>
</dbReference>
<feature type="region of interest" description="Disordered" evidence="1">
    <location>
        <begin position="31"/>
        <end position="53"/>
    </location>
</feature>
<feature type="compositionally biased region" description="Polar residues" evidence="1">
    <location>
        <begin position="31"/>
        <end position="41"/>
    </location>
</feature>
<evidence type="ECO:0000256" key="1">
    <source>
        <dbReference type="SAM" id="MobiDB-lite"/>
    </source>
</evidence>
<evidence type="ECO:0000313" key="2">
    <source>
        <dbReference type="EMBL" id="EJW73654.1"/>
    </source>
</evidence>
<protein>
    <submittedName>
        <fullName evidence="2">Uncharacterized protein</fullName>
    </submittedName>
</protein>
<sequence>DRCQQTLAGLGQSIDDAGESYGSEATITFATTDNQQSSLGHSSYSPASRIPSS</sequence>
<gene>
    <name evidence="2" type="ORF">WUBG_15439</name>
</gene>
<evidence type="ECO:0000313" key="3">
    <source>
        <dbReference type="Proteomes" id="UP000004810"/>
    </source>
</evidence>
<reference evidence="3" key="1">
    <citation type="submission" date="2012-08" db="EMBL/GenBank/DDBJ databases">
        <title>The Genome Sequence of Wuchereria bancrofti.</title>
        <authorList>
            <person name="Nutman T.B."/>
            <person name="Fink D.L."/>
            <person name="Russ C."/>
            <person name="Young S."/>
            <person name="Zeng Q."/>
            <person name="Koehrsen M."/>
            <person name="Alvarado L."/>
            <person name="Berlin A."/>
            <person name="Chapman S.B."/>
            <person name="Chen Z."/>
            <person name="Freedman E."/>
            <person name="Gellesch M."/>
            <person name="Goldberg J."/>
            <person name="Griggs A."/>
            <person name="Gujja S."/>
            <person name="Heilman E.R."/>
            <person name="Heiman D."/>
            <person name="Hepburn T."/>
            <person name="Howarth C."/>
            <person name="Jen D."/>
            <person name="Larson L."/>
            <person name="Lewis B."/>
            <person name="Mehta T."/>
            <person name="Park D."/>
            <person name="Pearson M."/>
            <person name="Roberts A."/>
            <person name="Saif S."/>
            <person name="Shea T."/>
            <person name="Shenoy N."/>
            <person name="Sisk P."/>
            <person name="Stolte C."/>
            <person name="Sykes S."/>
            <person name="Walk T."/>
            <person name="White J."/>
            <person name="Yandava C."/>
            <person name="Haas B."/>
            <person name="Henn M.R."/>
            <person name="Nusbaum C."/>
            <person name="Birren B."/>
        </authorList>
    </citation>
    <scope>NUCLEOTIDE SEQUENCE [LARGE SCALE GENOMIC DNA]</scope>
    <source>
        <strain evidence="3">NA</strain>
    </source>
</reference>
<feature type="non-terminal residue" evidence="2">
    <location>
        <position position="1"/>
    </location>
</feature>
<dbReference type="Proteomes" id="UP000004810">
    <property type="component" value="Unassembled WGS sequence"/>
</dbReference>